<dbReference type="Proteomes" id="UP000624244">
    <property type="component" value="Unassembled WGS sequence"/>
</dbReference>
<name>A0A8H5ZPV4_COCSA</name>
<gene>
    <name evidence="1" type="ORF">GGP41_007444</name>
</gene>
<reference evidence="1" key="1">
    <citation type="submission" date="2019-11" db="EMBL/GenBank/DDBJ databases">
        <title>Bipolaris sorokiniana Genome sequencing.</title>
        <authorList>
            <person name="Wang H."/>
        </authorList>
    </citation>
    <scope>NUCLEOTIDE SEQUENCE</scope>
</reference>
<comment type="caution">
    <text evidence="1">The sequence shown here is derived from an EMBL/GenBank/DDBJ whole genome shotgun (WGS) entry which is preliminary data.</text>
</comment>
<sequence>MASFAKLITFLPQPNTGCRELGQLQYRELFLGKRHLATEERKGIKKPKVVFLYAQAIYFDEGIDVDACGMSRCRTGQILRSHHQGSSGR</sequence>
<dbReference type="AlphaFoldDB" id="A0A8H5ZPV4"/>
<dbReference type="EMBL" id="WNKQ01000001">
    <property type="protein sequence ID" value="KAF5854693.1"/>
    <property type="molecule type" value="Genomic_DNA"/>
</dbReference>
<evidence type="ECO:0000313" key="1">
    <source>
        <dbReference type="EMBL" id="KAF5854693.1"/>
    </source>
</evidence>
<proteinExistence type="predicted"/>
<accession>A0A8H5ZPV4</accession>
<evidence type="ECO:0000313" key="2">
    <source>
        <dbReference type="Proteomes" id="UP000624244"/>
    </source>
</evidence>
<protein>
    <submittedName>
        <fullName evidence="1">Uncharacterized protein</fullName>
    </submittedName>
</protein>
<organism evidence="1 2">
    <name type="scientific">Cochliobolus sativus</name>
    <name type="common">Common root rot and spot blotch fungus</name>
    <name type="synonym">Bipolaris sorokiniana</name>
    <dbReference type="NCBI Taxonomy" id="45130"/>
    <lineage>
        <taxon>Eukaryota</taxon>
        <taxon>Fungi</taxon>
        <taxon>Dikarya</taxon>
        <taxon>Ascomycota</taxon>
        <taxon>Pezizomycotina</taxon>
        <taxon>Dothideomycetes</taxon>
        <taxon>Pleosporomycetidae</taxon>
        <taxon>Pleosporales</taxon>
        <taxon>Pleosporineae</taxon>
        <taxon>Pleosporaceae</taxon>
        <taxon>Bipolaris</taxon>
    </lineage>
</organism>